<evidence type="ECO:0000313" key="6">
    <source>
        <dbReference type="Proteomes" id="UP001443914"/>
    </source>
</evidence>
<dbReference type="Pfam" id="PF25019">
    <property type="entry name" value="LRR_R13L1-DRL21"/>
    <property type="match status" value="1"/>
</dbReference>
<dbReference type="AlphaFoldDB" id="A0AAW1I0B5"/>
<dbReference type="InterPro" id="IPR027417">
    <property type="entry name" value="P-loop_NTPase"/>
</dbReference>
<accession>A0AAW1I0B5</accession>
<dbReference type="EMBL" id="JBDFQZ010000010">
    <property type="protein sequence ID" value="KAK9682876.1"/>
    <property type="molecule type" value="Genomic_DNA"/>
</dbReference>
<evidence type="ECO:0000259" key="4">
    <source>
        <dbReference type="Pfam" id="PF25019"/>
    </source>
</evidence>
<evidence type="ECO:0000313" key="5">
    <source>
        <dbReference type="EMBL" id="KAK9682876.1"/>
    </source>
</evidence>
<proteinExistence type="predicted"/>
<dbReference type="PRINTS" id="PR00364">
    <property type="entry name" value="DISEASERSIST"/>
</dbReference>
<dbReference type="InterPro" id="IPR042197">
    <property type="entry name" value="Apaf_helical"/>
</dbReference>
<dbReference type="InterPro" id="IPR056789">
    <property type="entry name" value="LRR_R13L1-DRL21"/>
</dbReference>
<evidence type="ECO:0000256" key="2">
    <source>
        <dbReference type="ARBA" id="ARBA00022821"/>
    </source>
</evidence>
<protein>
    <recommendedName>
        <fullName evidence="7">NB-ARC domain-containing protein</fullName>
    </recommendedName>
</protein>
<dbReference type="GO" id="GO:0043531">
    <property type="term" value="F:ADP binding"/>
    <property type="evidence" value="ECO:0007669"/>
    <property type="project" value="InterPro"/>
</dbReference>
<gene>
    <name evidence="5" type="ORF">RND81_10G103300</name>
</gene>
<dbReference type="PANTHER" id="PTHR36766:SF52">
    <property type="entry name" value="LATE BLIGHT RESISTANCE PROTEIN HOMOLOG R1B-8"/>
    <property type="match status" value="1"/>
</dbReference>
<dbReference type="SUPFAM" id="SSF52540">
    <property type="entry name" value="P-loop containing nucleoside triphosphate hydrolases"/>
    <property type="match status" value="1"/>
</dbReference>
<keyword evidence="6" id="KW-1185">Reference proteome</keyword>
<dbReference type="Pfam" id="PF00931">
    <property type="entry name" value="NB-ARC"/>
    <property type="match status" value="1"/>
</dbReference>
<name>A0AAW1I0B5_SAPOF</name>
<dbReference type="InterPro" id="IPR002182">
    <property type="entry name" value="NB-ARC"/>
</dbReference>
<dbReference type="InterPro" id="IPR032675">
    <property type="entry name" value="LRR_dom_sf"/>
</dbReference>
<dbReference type="SUPFAM" id="SSF52058">
    <property type="entry name" value="L domain-like"/>
    <property type="match status" value="1"/>
</dbReference>
<dbReference type="PANTHER" id="PTHR36766">
    <property type="entry name" value="PLANT BROAD-SPECTRUM MILDEW RESISTANCE PROTEIN RPW8"/>
    <property type="match status" value="1"/>
</dbReference>
<keyword evidence="2" id="KW-0611">Plant defense</keyword>
<dbReference type="SUPFAM" id="SSF52047">
    <property type="entry name" value="RNI-like"/>
    <property type="match status" value="1"/>
</dbReference>
<sequence length="1001" mass="115222">MDGDERVKMVLESRNSVVDERAQIGRFWITHKKLWGEIDVVVDKLKTISYKLNQDGDESDEIMYEDSRAKLMDCMERLTTPCPYTKQDMFGREKEIDYIKSELLNEDSSDSGLKAPVITIAGEAGMGKTMLAQCLFDDTEVCEAFEYRDWINCNDMEVILDDDRDEVVSWEKVENLIHKLLKLQGNNCKSALIVFDGWTTPDLRSIHSAYFTLRENHNCEPNCVKKNLKIIVTTRSTTFITVSHYDTRHSPHYKEVPQTFQILEGLVEEESWAMFENIAFSSDLSKEDRTKILDSKIGRKILSMCNNNPCVIKTIASILSTKTTLDEWTHFVEVVWPSIPVPPLETIASIFNLVAFKRLPFLMKRCLLFCSLFPKDYEFNGVDLNLWLHKMGHFVEYGKIDDNNTLMSYKMPIFCYEFVKYMAKLEYNEYESVGTTMHPVDPDTIRHVSFIVDDASWHAPPWLPTTKKLRSILFFGDNCQRVTSIEDNIASLKYLQILSGNIEISERLLSKINTLELLRSLRLKTTNSKFLGEFVTRSKNLRLLDLQHSDVLVMSKEFHKLEFLRHLYVGCNLNNKVTPSSGELVSLMEFNVFTMGRPNNNDLNKFIDYYFIVENRSINYETRCEILKDSKISDVALCWQLPSRGNDDIVVKTLQAPNGLKTMTIRFWKGLTVPRFHGLVSLQIIDCHECRCLPSFGTLPRLKFFKLWNLDALEYIEKDDYPQKKSYFSSLESLMLGNLPNVKAWNEHDKAQSKIIPRLTELQISNTKLEFLPVKGTVVSLAVYDISVELLKYLINSNNLSTPTVVATKWTMGKLKTLNMSAIHGLESIWIDLPLLQVHECGKLRNISRLFKWLTQLDKLEIDCCEELELQEIGPWKSLNNIRHLTLVNFANLESLPSGVGCLTAIETMSICWVYNLKELPEWIGSLKHLRRVVVRNCPSLSTIPESLGHLMDVSSDLRVEFRGCGALKRLPKSFSRNQSSRLIIKECPKLERSLSQVGSV</sequence>
<dbReference type="GO" id="GO:0006952">
    <property type="term" value="P:defense response"/>
    <property type="evidence" value="ECO:0007669"/>
    <property type="project" value="UniProtKB-KW"/>
</dbReference>
<dbReference type="Gene3D" id="1.10.8.430">
    <property type="entry name" value="Helical domain of apoptotic protease-activating factors"/>
    <property type="match status" value="1"/>
</dbReference>
<keyword evidence="1" id="KW-0433">Leucine-rich repeat</keyword>
<evidence type="ECO:0008006" key="7">
    <source>
        <dbReference type="Google" id="ProtNLM"/>
    </source>
</evidence>
<reference evidence="5" key="1">
    <citation type="submission" date="2024-03" db="EMBL/GenBank/DDBJ databases">
        <title>WGS assembly of Saponaria officinalis var. Norfolk2.</title>
        <authorList>
            <person name="Jenkins J."/>
            <person name="Shu S."/>
            <person name="Grimwood J."/>
            <person name="Barry K."/>
            <person name="Goodstein D."/>
            <person name="Schmutz J."/>
            <person name="Leebens-Mack J."/>
            <person name="Osbourn A."/>
        </authorList>
    </citation>
    <scope>NUCLEOTIDE SEQUENCE [LARGE SCALE GENOMIC DNA]</scope>
    <source>
        <strain evidence="5">JIC</strain>
    </source>
</reference>
<feature type="domain" description="NB-ARC" evidence="3">
    <location>
        <begin position="93"/>
        <end position="283"/>
    </location>
</feature>
<dbReference type="Proteomes" id="UP001443914">
    <property type="component" value="Unassembled WGS sequence"/>
</dbReference>
<dbReference type="Gene3D" id="3.80.10.10">
    <property type="entry name" value="Ribonuclease Inhibitor"/>
    <property type="match status" value="2"/>
</dbReference>
<evidence type="ECO:0000259" key="3">
    <source>
        <dbReference type="Pfam" id="PF00931"/>
    </source>
</evidence>
<comment type="caution">
    <text evidence="5">The sequence shown here is derived from an EMBL/GenBank/DDBJ whole genome shotgun (WGS) entry which is preliminary data.</text>
</comment>
<dbReference type="Gene3D" id="3.40.50.300">
    <property type="entry name" value="P-loop containing nucleotide triphosphate hydrolases"/>
    <property type="match status" value="1"/>
</dbReference>
<organism evidence="5 6">
    <name type="scientific">Saponaria officinalis</name>
    <name type="common">Common soapwort</name>
    <name type="synonym">Lychnis saponaria</name>
    <dbReference type="NCBI Taxonomy" id="3572"/>
    <lineage>
        <taxon>Eukaryota</taxon>
        <taxon>Viridiplantae</taxon>
        <taxon>Streptophyta</taxon>
        <taxon>Embryophyta</taxon>
        <taxon>Tracheophyta</taxon>
        <taxon>Spermatophyta</taxon>
        <taxon>Magnoliopsida</taxon>
        <taxon>eudicotyledons</taxon>
        <taxon>Gunneridae</taxon>
        <taxon>Pentapetalae</taxon>
        <taxon>Caryophyllales</taxon>
        <taxon>Caryophyllaceae</taxon>
        <taxon>Caryophylleae</taxon>
        <taxon>Saponaria</taxon>
    </lineage>
</organism>
<evidence type="ECO:0000256" key="1">
    <source>
        <dbReference type="ARBA" id="ARBA00022614"/>
    </source>
</evidence>
<feature type="domain" description="R13L1/DRL21-like LRR repeat region" evidence="4">
    <location>
        <begin position="629"/>
        <end position="709"/>
    </location>
</feature>